<evidence type="ECO:0000313" key="4">
    <source>
        <dbReference type="EMBL" id="QAV18763.1"/>
    </source>
</evidence>
<dbReference type="PANTHER" id="PTHR33164">
    <property type="entry name" value="TRANSCRIPTIONAL REGULATOR, MARR FAMILY"/>
    <property type="match status" value="1"/>
</dbReference>
<dbReference type="PROSITE" id="PS50995">
    <property type="entry name" value="HTH_MARR_2"/>
    <property type="match status" value="1"/>
</dbReference>
<dbReference type="KEGG" id="pchi:PC41400_14185"/>
<dbReference type="InterPro" id="IPR000835">
    <property type="entry name" value="HTH_MarR-typ"/>
</dbReference>
<organism evidence="4 5">
    <name type="scientific">Paenibacillus chitinolyticus</name>
    <dbReference type="NCBI Taxonomy" id="79263"/>
    <lineage>
        <taxon>Bacteria</taxon>
        <taxon>Bacillati</taxon>
        <taxon>Bacillota</taxon>
        <taxon>Bacilli</taxon>
        <taxon>Bacillales</taxon>
        <taxon>Paenibacillaceae</taxon>
        <taxon>Paenibacillus</taxon>
    </lineage>
</organism>
<proteinExistence type="predicted"/>
<dbReference type="GeneID" id="95375961"/>
<dbReference type="InterPro" id="IPR036390">
    <property type="entry name" value="WH_DNA-bd_sf"/>
</dbReference>
<keyword evidence="6" id="KW-1185">Reference proteome</keyword>
<dbReference type="Proteomes" id="UP000288943">
    <property type="component" value="Chromosome"/>
</dbReference>
<dbReference type="PANTHER" id="PTHR33164:SF99">
    <property type="entry name" value="MARR FAMILY REGULATORY PROTEIN"/>
    <property type="match status" value="1"/>
</dbReference>
<dbReference type="Proteomes" id="UP001527202">
    <property type="component" value="Unassembled WGS sequence"/>
</dbReference>
<name>A0A410WWP7_9BACL</name>
<dbReference type="SUPFAM" id="SSF46785">
    <property type="entry name" value="Winged helix' DNA-binding domain"/>
    <property type="match status" value="1"/>
</dbReference>
<dbReference type="OrthoDB" id="2355600at2"/>
<evidence type="ECO:0000313" key="3">
    <source>
        <dbReference type="EMBL" id="MCY9598610.1"/>
    </source>
</evidence>
<dbReference type="GO" id="GO:0003700">
    <property type="term" value="F:DNA-binding transcription factor activity"/>
    <property type="evidence" value="ECO:0007669"/>
    <property type="project" value="InterPro"/>
</dbReference>
<dbReference type="InterPro" id="IPR039422">
    <property type="entry name" value="MarR/SlyA-like"/>
</dbReference>
<dbReference type="Pfam" id="PF12802">
    <property type="entry name" value="MarR_2"/>
    <property type="match status" value="1"/>
</dbReference>
<dbReference type="Gene3D" id="1.10.10.10">
    <property type="entry name" value="Winged helix-like DNA-binding domain superfamily/Winged helix DNA-binding domain"/>
    <property type="match status" value="1"/>
</dbReference>
<dbReference type="EMBL" id="CP026520">
    <property type="protein sequence ID" value="QAV18763.1"/>
    <property type="molecule type" value="Genomic_DNA"/>
</dbReference>
<feature type="domain" description="HTH marR-type" evidence="2">
    <location>
        <begin position="2"/>
        <end position="140"/>
    </location>
</feature>
<sequence>MDERLYQTVKEINEAEYTANLLLLQEYNELLQADLTSKQAVVLEHIHKHKRLTVKELADLMLITSSAVSQLIGKLDKEGYLKREINPNNRREILVELDQAGWDYFERQQKVEKSIAERFYSKLDPEELSALRKITFKLQKIIEAELR</sequence>
<evidence type="ECO:0000313" key="6">
    <source>
        <dbReference type="Proteomes" id="UP001527202"/>
    </source>
</evidence>
<dbReference type="InterPro" id="IPR036388">
    <property type="entry name" value="WH-like_DNA-bd_sf"/>
</dbReference>
<evidence type="ECO:0000256" key="1">
    <source>
        <dbReference type="ARBA" id="ARBA00023125"/>
    </source>
</evidence>
<dbReference type="SMART" id="SM00347">
    <property type="entry name" value="HTH_MARR"/>
    <property type="match status" value="1"/>
</dbReference>
<reference evidence="3 6" key="2">
    <citation type="submission" date="2022-05" db="EMBL/GenBank/DDBJ databases">
        <title>Genome Sequencing of Bee-Associated Microbes.</title>
        <authorList>
            <person name="Dunlap C."/>
        </authorList>
    </citation>
    <scope>NUCLEOTIDE SEQUENCE [LARGE SCALE GENOMIC DNA]</scope>
    <source>
        <strain evidence="3 6">NRRL B-23120</strain>
    </source>
</reference>
<dbReference type="EMBL" id="JAMDMJ010000033">
    <property type="protein sequence ID" value="MCY9598610.1"/>
    <property type="molecule type" value="Genomic_DNA"/>
</dbReference>
<dbReference type="AlphaFoldDB" id="A0A410WWP7"/>
<dbReference type="GO" id="GO:0003677">
    <property type="term" value="F:DNA binding"/>
    <property type="evidence" value="ECO:0007669"/>
    <property type="project" value="UniProtKB-KW"/>
</dbReference>
<reference evidence="4 5" key="1">
    <citation type="submission" date="2018-01" db="EMBL/GenBank/DDBJ databases">
        <title>The whole genome sequencing and assembly of Paenibacillus chitinolyticus KCCM 41400 strain.</title>
        <authorList>
            <person name="Kim J.-Y."/>
            <person name="Park M.-K."/>
            <person name="Lee Y.-J."/>
            <person name="Yi H."/>
            <person name="Bahn Y.-S."/>
            <person name="Kim J.F."/>
            <person name="Lee D.-W."/>
        </authorList>
    </citation>
    <scope>NUCLEOTIDE SEQUENCE [LARGE SCALE GENOMIC DNA]</scope>
    <source>
        <strain evidence="4 5">KCCM 41400</strain>
    </source>
</reference>
<accession>A0A410WWP7</accession>
<keyword evidence="1" id="KW-0238">DNA-binding</keyword>
<gene>
    <name evidence="3" type="ORF">M5X16_22925</name>
    <name evidence="4" type="ORF">PC41400_14185</name>
</gene>
<dbReference type="PRINTS" id="PR00598">
    <property type="entry name" value="HTHMARR"/>
</dbReference>
<protein>
    <submittedName>
        <fullName evidence="4">MarR family transcriptional regulator</fullName>
    </submittedName>
</protein>
<dbReference type="GO" id="GO:0006950">
    <property type="term" value="P:response to stress"/>
    <property type="evidence" value="ECO:0007669"/>
    <property type="project" value="TreeGrafter"/>
</dbReference>
<dbReference type="RefSeq" id="WP_009674103.1">
    <property type="nucleotide sequence ID" value="NZ_CP026520.1"/>
</dbReference>
<evidence type="ECO:0000313" key="5">
    <source>
        <dbReference type="Proteomes" id="UP000288943"/>
    </source>
</evidence>
<evidence type="ECO:0000259" key="2">
    <source>
        <dbReference type="PROSITE" id="PS50995"/>
    </source>
</evidence>